<proteinExistence type="predicted"/>
<accession>A0A1V2JPG4</accession>
<evidence type="ECO:0000313" key="2">
    <source>
        <dbReference type="Proteomes" id="UP000188559"/>
    </source>
</evidence>
<dbReference type="EMBL" id="MNPV01000002">
    <property type="protein sequence ID" value="ONH47025.1"/>
    <property type="molecule type" value="Genomic_DNA"/>
</dbReference>
<dbReference type="AlphaFoldDB" id="A0A1V2JPG4"/>
<evidence type="ECO:0000313" key="1">
    <source>
        <dbReference type="EMBL" id="ONH47025.1"/>
    </source>
</evidence>
<protein>
    <submittedName>
        <fullName evidence="1">Uncharacterized protein</fullName>
    </submittedName>
</protein>
<comment type="caution">
    <text evidence="1">The sequence shown here is derived from an EMBL/GenBank/DDBJ whole genome shotgun (WGS) entry which is preliminary data.</text>
</comment>
<dbReference type="Proteomes" id="UP000188559">
    <property type="component" value="Unassembled WGS sequence"/>
</dbReference>
<keyword evidence="2" id="KW-1185">Reference proteome</keyword>
<gene>
    <name evidence="1" type="ORF">BLL37_09190</name>
</gene>
<organism evidence="1 2">
    <name type="scientific">Pseudomonas azotoformans</name>
    <dbReference type="NCBI Taxonomy" id="47878"/>
    <lineage>
        <taxon>Bacteria</taxon>
        <taxon>Pseudomonadati</taxon>
        <taxon>Pseudomonadota</taxon>
        <taxon>Gammaproteobacteria</taxon>
        <taxon>Pseudomonadales</taxon>
        <taxon>Pseudomonadaceae</taxon>
        <taxon>Pseudomonas</taxon>
    </lineage>
</organism>
<reference evidence="1 2" key="1">
    <citation type="submission" date="2016-10" db="EMBL/GenBank/DDBJ databases">
        <title>Pseudomonas lactis sp. nov. and Pseudomonas paralactis sp. nov., isolated from bovine raw milk.</title>
        <authorList>
            <person name="Von Neubeck M."/>
            <person name="Huptas C."/>
            <person name="Glueck C."/>
            <person name="Krewinkel M."/>
            <person name="Stoeckel M."/>
            <person name="Stressler T."/>
            <person name="Fischer L."/>
            <person name="Hinrichs J."/>
            <person name="Scherer S."/>
            <person name="Wenning M."/>
        </authorList>
    </citation>
    <scope>NUCLEOTIDE SEQUENCE [LARGE SCALE GENOMIC DNA]</scope>
    <source>
        <strain evidence="1 2">DSM 18862</strain>
    </source>
</reference>
<sequence>MVEPGAAFFSHSEGFALLDDAEDRQQIVAGNAFDRALSQGGQNVFFEDPEDLREGGLAPFLQARAAVGDPVVVDRLKGMLFLGLDFTQLLLTVFTRVDVLSQQLARFIAIFTCLFQADRRIAAEGHFDLLTRPVKTEQPSFFAVDRYHEAQAVKIAEGVGFICRSGVPNGHI</sequence>
<name>A0A1V2JPG4_PSEAZ</name>